<dbReference type="Proteomes" id="UP000527860">
    <property type="component" value="Unassembled WGS sequence"/>
</dbReference>
<dbReference type="Proteomes" id="UP000031546">
    <property type="component" value="Unassembled WGS sequence"/>
</dbReference>
<evidence type="ECO:0000313" key="2">
    <source>
        <dbReference type="EMBL" id="KIH71592.1"/>
    </source>
</evidence>
<evidence type="ECO:0000256" key="1">
    <source>
        <dbReference type="SAM" id="Phobius"/>
    </source>
</evidence>
<dbReference type="GO" id="GO:0016020">
    <property type="term" value="C:membrane"/>
    <property type="evidence" value="ECO:0007669"/>
    <property type="project" value="UniProtKB-SubCell"/>
</dbReference>
<evidence type="ECO:0000313" key="5">
    <source>
        <dbReference type="Proteomes" id="UP000527860"/>
    </source>
</evidence>
<keyword evidence="5" id="KW-1185">Reference proteome</keyword>
<feature type="transmembrane region" description="Helical" evidence="1">
    <location>
        <begin position="107"/>
        <end position="124"/>
    </location>
</feature>
<dbReference type="EMBL" id="JABEVU030000001">
    <property type="protein sequence ID" value="MDB0579679.1"/>
    <property type="molecule type" value="Genomic_DNA"/>
</dbReference>
<keyword evidence="1" id="KW-0812">Transmembrane</keyword>
<dbReference type="GeneID" id="77844440"/>
<organism evidence="2 4">
    <name type="scientific">Salinicoccus roseus</name>
    <dbReference type="NCBI Taxonomy" id="45670"/>
    <lineage>
        <taxon>Bacteria</taxon>
        <taxon>Bacillati</taxon>
        <taxon>Bacillota</taxon>
        <taxon>Bacilli</taxon>
        <taxon>Bacillales</taxon>
        <taxon>Staphylococcaceae</taxon>
        <taxon>Salinicoccus</taxon>
    </lineage>
</organism>
<accession>A0A0C2E8D7</accession>
<feature type="transmembrane region" description="Helical" evidence="1">
    <location>
        <begin position="235"/>
        <end position="253"/>
    </location>
</feature>
<reference evidence="3" key="2">
    <citation type="submission" date="2020-04" db="EMBL/GenBank/DDBJ databases">
        <authorList>
            <person name="Tanveer F."/>
            <person name="Xie Y."/>
            <person name="Shinwari Z.K."/>
        </authorList>
    </citation>
    <scope>NUCLEOTIDE SEQUENCE</scope>
    <source>
        <strain evidence="3">MOSEL-ME25</strain>
    </source>
</reference>
<keyword evidence="1" id="KW-1133">Transmembrane helix</keyword>
<feature type="transmembrane region" description="Helical" evidence="1">
    <location>
        <begin position="45"/>
        <end position="65"/>
    </location>
</feature>
<evidence type="ECO:0000313" key="3">
    <source>
        <dbReference type="EMBL" id="MDB0579679.1"/>
    </source>
</evidence>
<sequence length="310" mass="34243">MAEQGSYSFRGIGMLMRVVAVVTSSIATIISTVLPLAFGYDVSKFNLFLLFILLVIGGFLVHGVLTHVFNDITDFHSGTDQESPGLLSGGSRVLQTGTMTLGMLKRIGLIVTAILVFAAALFFLFGQIELAILCMVGLWGAATYSLAPFRFAYRPFLGEWLSLFPSLLLLGLASPWIMLDHIPAWAWQNALINAIWCMAWVMIHHVPDIRADRRATPVKETSVVWAVKRFGMNRAGLPALIYLLLIGLIAFFMIGDRPIGAIGTLLMLGYGIYLVLRMRVRDVEQVTAYEKVLLLLAMVTAIWLGLFPDM</sequence>
<feature type="transmembrane region" description="Helical" evidence="1">
    <location>
        <begin position="288"/>
        <end position="307"/>
    </location>
</feature>
<dbReference type="InterPro" id="IPR026046">
    <property type="entry name" value="UBIAD1"/>
</dbReference>
<comment type="caution">
    <text evidence="2">The sequence shown here is derived from an EMBL/GenBank/DDBJ whole genome shotgun (WGS) entry which is preliminary data.</text>
</comment>
<dbReference type="RefSeq" id="WP_040105054.1">
    <property type="nucleotide sequence ID" value="NZ_JABEVU030000001.1"/>
</dbReference>
<reference evidence="2 4" key="1">
    <citation type="submission" date="2015-01" db="EMBL/GenBank/DDBJ databases">
        <title>Genome sequences of high lactate-tolerant strain Salinicoccus roseus W12 with industrial interest.</title>
        <authorList>
            <person name="Wang H."/>
            <person name="Yu B."/>
        </authorList>
    </citation>
    <scope>NUCLEOTIDE SEQUENCE [LARGE SCALE GENOMIC DNA]</scope>
    <source>
        <strain evidence="2 4">W12</strain>
    </source>
</reference>
<dbReference type="EMBL" id="JXII01000002">
    <property type="protein sequence ID" value="KIH71592.1"/>
    <property type="molecule type" value="Genomic_DNA"/>
</dbReference>
<dbReference type="STRING" id="45670.SN16_02660"/>
<dbReference type="AlphaFoldDB" id="A0A0C2E8D7"/>
<proteinExistence type="predicted"/>
<gene>
    <name evidence="3" type="ORF">F7P68_0003975</name>
    <name evidence="2" type="ORF">SN16_02660</name>
</gene>
<keyword evidence="2" id="KW-0808">Transferase</keyword>
<feature type="transmembrane region" description="Helical" evidence="1">
    <location>
        <begin position="185"/>
        <end position="203"/>
    </location>
</feature>
<dbReference type="OrthoDB" id="2380496at2"/>
<feature type="transmembrane region" description="Helical" evidence="1">
    <location>
        <begin position="130"/>
        <end position="153"/>
    </location>
</feature>
<keyword evidence="1" id="KW-0472">Membrane</keyword>
<feature type="transmembrane region" description="Helical" evidence="1">
    <location>
        <begin position="160"/>
        <end position="179"/>
    </location>
</feature>
<reference evidence="3" key="3">
    <citation type="submission" date="2022-12" db="EMBL/GenBank/DDBJ databases">
        <title>Genome analysis and biological profiling of marine Salinicoccus roseus MOSEL-ME25.</title>
        <authorList>
            <person name="Mirza F.T."/>
            <person name="Xie Y."/>
            <person name="Shinwari Z.K."/>
        </authorList>
    </citation>
    <scope>NUCLEOTIDE SEQUENCE</scope>
    <source>
        <strain evidence="3">MOSEL-ME25</strain>
    </source>
</reference>
<evidence type="ECO:0000313" key="4">
    <source>
        <dbReference type="Proteomes" id="UP000031546"/>
    </source>
</evidence>
<dbReference type="GO" id="GO:0004659">
    <property type="term" value="F:prenyltransferase activity"/>
    <property type="evidence" value="ECO:0007669"/>
    <property type="project" value="InterPro"/>
</dbReference>
<dbReference type="CDD" id="cd13962">
    <property type="entry name" value="PT_UbiA_UBIAD1"/>
    <property type="match status" value="1"/>
</dbReference>
<feature type="transmembrane region" description="Helical" evidence="1">
    <location>
        <begin position="12"/>
        <end position="39"/>
    </location>
</feature>
<feature type="transmembrane region" description="Helical" evidence="1">
    <location>
        <begin position="259"/>
        <end position="276"/>
    </location>
</feature>
<protein>
    <submittedName>
        <fullName evidence="2 3">Prenyltransferase</fullName>
    </submittedName>
</protein>
<name>A0A0C2E8D7_9STAP</name>